<evidence type="ECO:0000256" key="1">
    <source>
        <dbReference type="ARBA" id="ARBA00022741"/>
    </source>
</evidence>
<feature type="domain" description="Myosin motor" evidence="5">
    <location>
        <begin position="1"/>
        <end position="302"/>
    </location>
</feature>
<evidence type="ECO:0000256" key="3">
    <source>
        <dbReference type="ARBA" id="ARBA00023203"/>
    </source>
</evidence>
<evidence type="ECO:0000313" key="8">
    <source>
        <dbReference type="WBParaSite" id="ASIM_0000187201-mRNA-1"/>
    </source>
</evidence>
<evidence type="ECO:0000256" key="2">
    <source>
        <dbReference type="ARBA" id="ARBA00022840"/>
    </source>
</evidence>
<dbReference type="OrthoDB" id="5862750at2759"/>
<keyword evidence="1" id="KW-0547">Nucleotide-binding</keyword>
<comment type="caution">
    <text evidence="4">Lacks conserved residue(s) required for the propagation of feature annotation.</text>
</comment>
<proteinExistence type="inferred from homology"/>
<dbReference type="WBParaSite" id="ASIM_0000187201-mRNA-1">
    <property type="protein sequence ID" value="ASIM_0000187201-mRNA-1"/>
    <property type="gene ID" value="ASIM_0000187201"/>
</dbReference>
<dbReference type="Pfam" id="PF00063">
    <property type="entry name" value="Myosin_head"/>
    <property type="match status" value="2"/>
</dbReference>
<dbReference type="GO" id="GO:0005524">
    <property type="term" value="F:ATP binding"/>
    <property type="evidence" value="ECO:0007669"/>
    <property type="project" value="UniProtKB-KW"/>
</dbReference>
<reference evidence="6 7" key="2">
    <citation type="submission" date="2018-11" db="EMBL/GenBank/DDBJ databases">
        <authorList>
            <consortium name="Pathogen Informatics"/>
        </authorList>
    </citation>
    <scope>NUCLEOTIDE SEQUENCE [LARGE SCALE GENOMIC DNA]</scope>
</reference>
<dbReference type="PANTHER" id="PTHR13140:SF706">
    <property type="entry name" value="DILUTE CLASS UNCONVENTIONAL MYOSIN, ISOFORM C"/>
    <property type="match status" value="1"/>
</dbReference>
<keyword evidence="4" id="KW-0505">Motor protein</keyword>
<keyword evidence="7" id="KW-1185">Reference proteome</keyword>
<dbReference type="EMBL" id="UYRR01002002">
    <property type="protein sequence ID" value="VDK19182.1"/>
    <property type="molecule type" value="Genomic_DNA"/>
</dbReference>
<dbReference type="InterPro" id="IPR027417">
    <property type="entry name" value="P-loop_NTPase"/>
</dbReference>
<keyword evidence="3 4" id="KW-0009">Actin-binding</keyword>
<dbReference type="SMART" id="SM00242">
    <property type="entry name" value="MYSc"/>
    <property type="match status" value="1"/>
</dbReference>
<keyword evidence="4" id="KW-0518">Myosin</keyword>
<dbReference type="GO" id="GO:0000146">
    <property type="term" value="F:microfilament motor activity"/>
    <property type="evidence" value="ECO:0007669"/>
    <property type="project" value="TreeGrafter"/>
</dbReference>
<comment type="similarity">
    <text evidence="4">Belongs to the TRAFAC class myosin-kinesin ATPase superfamily. Myosin family.</text>
</comment>
<dbReference type="GO" id="GO:0051015">
    <property type="term" value="F:actin filament binding"/>
    <property type="evidence" value="ECO:0007669"/>
    <property type="project" value="TreeGrafter"/>
</dbReference>
<reference evidence="8" key="1">
    <citation type="submission" date="2017-02" db="UniProtKB">
        <authorList>
            <consortium name="WormBaseParasite"/>
        </authorList>
    </citation>
    <scope>IDENTIFICATION</scope>
</reference>
<evidence type="ECO:0000313" key="6">
    <source>
        <dbReference type="EMBL" id="VDK19182.1"/>
    </source>
</evidence>
<evidence type="ECO:0000313" key="7">
    <source>
        <dbReference type="Proteomes" id="UP000267096"/>
    </source>
</evidence>
<dbReference type="PANTHER" id="PTHR13140">
    <property type="entry name" value="MYOSIN"/>
    <property type="match status" value="1"/>
</dbReference>
<organism evidence="8">
    <name type="scientific">Anisakis simplex</name>
    <name type="common">Herring worm</name>
    <dbReference type="NCBI Taxonomy" id="6269"/>
    <lineage>
        <taxon>Eukaryota</taxon>
        <taxon>Metazoa</taxon>
        <taxon>Ecdysozoa</taxon>
        <taxon>Nematoda</taxon>
        <taxon>Chromadorea</taxon>
        <taxon>Rhabditida</taxon>
        <taxon>Spirurina</taxon>
        <taxon>Ascaridomorpha</taxon>
        <taxon>Ascaridoidea</taxon>
        <taxon>Anisakidae</taxon>
        <taxon>Anisakis</taxon>
        <taxon>Anisakis simplex complex</taxon>
    </lineage>
</organism>
<dbReference type="AlphaFoldDB" id="A0A0M3J2W0"/>
<dbReference type="GO" id="GO:0005737">
    <property type="term" value="C:cytoplasm"/>
    <property type="evidence" value="ECO:0007669"/>
    <property type="project" value="TreeGrafter"/>
</dbReference>
<dbReference type="InterPro" id="IPR001609">
    <property type="entry name" value="Myosin_head_motor_dom-like"/>
</dbReference>
<dbReference type="GO" id="GO:0016459">
    <property type="term" value="C:myosin complex"/>
    <property type="evidence" value="ECO:0007669"/>
    <property type="project" value="UniProtKB-KW"/>
</dbReference>
<dbReference type="SUPFAM" id="SSF52540">
    <property type="entry name" value="P-loop containing nucleoside triphosphate hydrolases"/>
    <property type="match status" value="2"/>
</dbReference>
<evidence type="ECO:0000256" key="4">
    <source>
        <dbReference type="PROSITE-ProRule" id="PRU00782"/>
    </source>
</evidence>
<protein>
    <submittedName>
        <fullName evidence="8">Hum-2 (inferred by orthology to a C. elegans protein)</fullName>
    </submittedName>
</protein>
<evidence type="ECO:0000259" key="5">
    <source>
        <dbReference type="PROSITE" id="PS51456"/>
    </source>
</evidence>
<dbReference type="PROSITE" id="PS51456">
    <property type="entry name" value="MYOSIN_MOTOR"/>
    <property type="match status" value="1"/>
</dbReference>
<accession>A0A0M3J2W0</accession>
<dbReference type="Gene3D" id="1.20.120.720">
    <property type="entry name" value="Myosin VI head, motor domain, U50 subdomain"/>
    <property type="match status" value="1"/>
</dbReference>
<dbReference type="GO" id="GO:0007015">
    <property type="term" value="P:actin filament organization"/>
    <property type="evidence" value="ECO:0007669"/>
    <property type="project" value="TreeGrafter"/>
</dbReference>
<dbReference type="Proteomes" id="UP000267096">
    <property type="component" value="Unassembled WGS sequence"/>
</dbReference>
<name>A0A0M3J2W0_ANISI</name>
<gene>
    <name evidence="6" type="ORF">ASIM_LOCUS1743</name>
</gene>
<dbReference type="PRINTS" id="PR00193">
    <property type="entry name" value="MYOSINHEAVY"/>
</dbReference>
<sequence>MEQSVFKAYASRDALSKMLYASAFTWIVKRVNEALIRQTSDPRAKGSSAQKFIGVLDIYGLEHLHLNFLSRFRFETFEVNSFEQFCINYANEKLQQQFCQVHTPKLSIVMNLIFFCSYKEMSAVNESCSTMVIQTVHVFKLEQSEYEREQISWVRIDFYDNQPCIDLIEGKLGIIDYLDEQCKMGRGTDLDWLQTLSNGAKMKKSDHFQMPRIKNPSFIIRHFAADVIYLVDGFLDKNKDTVSEQLVNVMKKSKMKFLCEILRDEEPDAKPVRSALRNLIGGSKKATKKCVSFQVIFLIGDV</sequence>
<dbReference type="GO" id="GO:0016020">
    <property type="term" value="C:membrane"/>
    <property type="evidence" value="ECO:0007669"/>
    <property type="project" value="TreeGrafter"/>
</dbReference>
<keyword evidence="2" id="KW-0067">ATP-binding</keyword>
<dbReference type="Gene3D" id="1.20.58.530">
    <property type="match status" value="1"/>
</dbReference>